<dbReference type="EMBL" id="BT035469">
    <property type="protein sequence ID" value="ACF80474.1"/>
    <property type="molecule type" value="mRNA"/>
</dbReference>
<proteinExistence type="evidence at transcript level"/>
<dbReference type="HOGENOM" id="CLU_2531753_0_0_1"/>
<name>B4FED1_MAIZE</name>
<organism evidence="2">
    <name type="scientific">Zea mays</name>
    <name type="common">Maize</name>
    <dbReference type="NCBI Taxonomy" id="4577"/>
    <lineage>
        <taxon>Eukaryota</taxon>
        <taxon>Viridiplantae</taxon>
        <taxon>Streptophyta</taxon>
        <taxon>Embryophyta</taxon>
        <taxon>Tracheophyta</taxon>
        <taxon>Spermatophyta</taxon>
        <taxon>Magnoliopsida</taxon>
        <taxon>Liliopsida</taxon>
        <taxon>Poales</taxon>
        <taxon>Poaceae</taxon>
        <taxon>PACMAD clade</taxon>
        <taxon>Panicoideae</taxon>
        <taxon>Andropogonodae</taxon>
        <taxon>Andropogoneae</taxon>
        <taxon>Tripsacinae</taxon>
        <taxon>Zea</taxon>
    </lineage>
</organism>
<dbReference type="GeneID" id="100193249"/>
<feature type="compositionally biased region" description="Basic residues" evidence="1">
    <location>
        <begin position="1"/>
        <end position="11"/>
    </location>
</feature>
<protein>
    <submittedName>
        <fullName evidence="2">Uncharacterized protein</fullName>
    </submittedName>
</protein>
<sequence>MAKNRNKKNRAKSGGLATMDTSEGGPATSTAADVPQPMDTSEGKQPSSPPRRSVRSTSKLKVLHCSNCYYFYIYICVHRGSFRQLLCRPFSNVPSYCDIAFR</sequence>
<dbReference type="AlphaFoldDB" id="B4FED1"/>
<dbReference type="KEGG" id="zma:100193249"/>
<accession>B4FED1</accession>
<reference evidence="2" key="1">
    <citation type="journal article" date="2009" name="PLoS Genet.">
        <title>Sequencing, mapping, and analysis of 27,455 maize full-length cDNAs.</title>
        <authorList>
            <person name="Soderlund C."/>
            <person name="Descour A."/>
            <person name="Kudrna D."/>
            <person name="Bomhoff M."/>
            <person name="Boyd L."/>
            <person name="Currie J."/>
            <person name="Angelova A."/>
            <person name="Collura K."/>
            <person name="Wissotski M."/>
            <person name="Ashley E."/>
            <person name="Morrow D."/>
            <person name="Fernandes J."/>
            <person name="Walbot V."/>
            <person name="Yu Y."/>
        </authorList>
    </citation>
    <scope>NUCLEOTIDE SEQUENCE</scope>
    <source>
        <strain evidence="2">B73</strain>
    </source>
</reference>
<dbReference type="RefSeq" id="NP_001131870.1">
    <property type="nucleotide sequence ID" value="NM_001138398.1"/>
</dbReference>
<evidence type="ECO:0000256" key="1">
    <source>
        <dbReference type="SAM" id="MobiDB-lite"/>
    </source>
</evidence>
<feature type="region of interest" description="Disordered" evidence="1">
    <location>
        <begin position="1"/>
        <end position="57"/>
    </location>
</feature>
<dbReference type="OrthoDB" id="1930685at2759"/>
<evidence type="ECO:0000313" key="2">
    <source>
        <dbReference type="EMBL" id="ACF80474.1"/>
    </source>
</evidence>